<evidence type="ECO:0000313" key="6">
    <source>
        <dbReference type="EMBL" id="RRC97415.1"/>
    </source>
</evidence>
<dbReference type="GO" id="GO:0035999">
    <property type="term" value="P:tetrahydrofolate interconversion"/>
    <property type="evidence" value="ECO:0007669"/>
    <property type="project" value="TreeGrafter"/>
</dbReference>
<gene>
    <name evidence="6" type="ORF">EHS89_18100</name>
</gene>
<dbReference type="EMBL" id="RQXV01000012">
    <property type="protein sequence ID" value="RRC97415.1"/>
    <property type="molecule type" value="Genomic_DNA"/>
</dbReference>
<evidence type="ECO:0000256" key="4">
    <source>
        <dbReference type="PIRSR" id="PIRSR006806-1"/>
    </source>
</evidence>
<feature type="binding site" evidence="4">
    <location>
        <begin position="139"/>
        <end position="147"/>
    </location>
    <ligand>
        <name>ATP</name>
        <dbReference type="ChEBI" id="CHEBI:30616"/>
    </ligand>
</feature>
<dbReference type="NCBIfam" id="TIGR02727">
    <property type="entry name" value="MTHFS_bact"/>
    <property type="match status" value="1"/>
</dbReference>
<dbReference type="PANTHER" id="PTHR23407:SF1">
    <property type="entry name" value="5-FORMYLTETRAHYDROFOLATE CYCLO-LIGASE"/>
    <property type="match status" value="1"/>
</dbReference>
<dbReference type="Gene3D" id="3.40.50.10420">
    <property type="entry name" value="NagB/RpiA/CoA transferase-like"/>
    <property type="match status" value="1"/>
</dbReference>
<accession>A0A3P1SL03</accession>
<keyword evidence="5" id="KW-0460">Magnesium</keyword>
<dbReference type="InterPro" id="IPR002698">
    <property type="entry name" value="FTHF_cligase"/>
</dbReference>
<dbReference type="InterPro" id="IPR024185">
    <property type="entry name" value="FTHF_cligase-like_sf"/>
</dbReference>
<dbReference type="Proteomes" id="UP000267535">
    <property type="component" value="Unassembled WGS sequence"/>
</dbReference>
<protein>
    <recommendedName>
        <fullName evidence="5">5-formyltetrahydrofolate cyclo-ligase</fullName>
        <ecNumber evidence="5">6.3.3.2</ecNumber>
    </recommendedName>
</protein>
<keyword evidence="5" id="KW-0479">Metal-binding</keyword>
<dbReference type="PIRSF" id="PIRSF006806">
    <property type="entry name" value="FTHF_cligase"/>
    <property type="match status" value="1"/>
</dbReference>
<keyword evidence="6" id="KW-0436">Ligase</keyword>
<dbReference type="EC" id="6.3.3.2" evidence="5"/>
<name>A0A3P1SL03_9GAMM</name>
<feature type="binding site" evidence="4">
    <location>
        <position position="59"/>
    </location>
    <ligand>
        <name>substrate</name>
    </ligand>
</feature>
<evidence type="ECO:0000256" key="3">
    <source>
        <dbReference type="ARBA" id="ARBA00022840"/>
    </source>
</evidence>
<dbReference type="AlphaFoldDB" id="A0A3P1SL03"/>
<comment type="similarity">
    <text evidence="1 5">Belongs to the 5-formyltetrahydrofolate cyclo-ligase family.</text>
</comment>
<dbReference type="Pfam" id="PF01812">
    <property type="entry name" value="5-FTHF_cyc-lig"/>
    <property type="match status" value="1"/>
</dbReference>
<feature type="binding site" evidence="4">
    <location>
        <position position="54"/>
    </location>
    <ligand>
        <name>substrate</name>
    </ligand>
</feature>
<reference evidence="6 7" key="1">
    <citation type="submission" date="2018-11" db="EMBL/GenBank/DDBJ databases">
        <title>The draft genome sequence of Amphritea balenae JAMM 1525T.</title>
        <authorList>
            <person name="Fang Z."/>
            <person name="Zhang Y."/>
            <person name="Han X."/>
        </authorList>
    </citation>
    <scope>NUCLEOTIDE SEQUENCE [LARGE SCALE GENOMIC DNA]</scope>
    <source>
        <strain evidence="6 7">JAMM 1525</strain>
    </source>
</reference>
<dbReference type="GO" id="GO:0030272">
    <property type="term" value="F:5-formyltetrahydrofolate cyclo-ligase activity"/>
    <property type="evidence" value="ECO:0007669"/>
    <property type="project" value="UniProtKB-EC"/>
</dbReference>
<dbReference type="PANTHER" id="PTHR23407">
    <property type="entry name" value="ATPASE INHIBITOR/5-FORMYLTETRAHYDROFOLATE CYCLO-LIGASE"/>
    <property type="match status" value="1"/>
</dbReference>
<comment type="cofactor">
    <cofactor evidence="5">
        <name>Mg(2+)</name>
        <dbReference type="ChEBI" id="CHEBI:18420"/>
    </cofactor>
</comment>
<keyword evidence="2 4" id="KW-0547">Nucleotide-binding</keyword>
<dbReference type="OrthoDB" id="9801938at2"/>
<organism evidence="6 7">
    <name type="scientific">Amphritea balenae</name>
    <dbReference type="NCBI Taxonomy" id="452629"/>
    <lineage>
        <taxon>Bacteria</taxon>
        <taxon>Pseudomonadati</taxon>
        <taxon>Pseudomonadota</taxon>
        <taxon>Gammaproteobacteria</taxon>
        <taxon>Oceanospirillales</taxon>
        <taxon>Oceanospirillaceae</taxon>
        <taxon>Amphritea</taxon>
    </lineage>
</organism>
<dbReference type="InterPro" id="IPR037171">
    <property type="entry name" value="NagB/RpiA_transferase-like"/>
</dbReference>
<evidence type="ECO:0000256" key="2">
    <source>
        <dbReference type="ARBA" id="ARBA00022741"/>
    </source>
</evidence>
<dbReference type="RefSeq" id="WP_124927578.1">
    <property type="nucleotide sequence ID" value="NZ_BMOH01000009.1"/>
</dbReference>
<keyword evidence="7" id="KW-1185">Reference proteome</keyword>
<feature type="binding site" evidence="4">
    <location>
        <begin position="8"/>
        <end position="12"/>
    </location>
    <ligand>
        <name>ATP</name>
        <dbReference type="ChEBI" id="CHEBI:30616"/>
    </ligand>
</feature>
<evidence type="ECO:0000256" key="1">
    <source>
        <dbReference type="ARBA" id="ARBA00010638"/>
    </source>
</evidence>
<dbReference type="GO" id="GO:0005524">
    <property type="term" value="F:ATP binding"/>
    <property type="evidence" value="ECO:0007669"/>
    <property type="project" value="UniProtKB-KW"/>
</dbReference>
<sequence>MNKKPDFKQKLRREMRNARRRLTVPQQKQNALGLLQTIRRLTQFRRSKNIALYLANDGEISPEQVIHYCRQLGKQCYLPVLHPIKHNRLWFVEYNSDTQLRKNIYKIDEPPLIKAPRRPAWALDLVLLPLVAFDEEGGRLGMGGGYYDRTFSFKQGWRKGRGTQLIGLAHDLQKVEQLKTESWDIPLEGVATESHFYPARR</sequence>
<dbReference type="SUPFAM" id="SSF100950">
    <property type="entry name" value="NagB/RpiA/CoA transferase-like"/>
    <property type="match status" value="1"/>
</dbReference>
<dbReference type="GO" id="GO:0009396">
    <property type="term" value="P:folic acid-containing compound biosynthetic process"/>
    <property type="evidence" value="ECO:0007669"/>
    <property type="project" value="TreeGrafter"/>
</dbReference>
<evidence type="ECO:0000256" key="5">
    <source>
        <dbReference type="RuleBase" id="RU361279"/>
    </source>
</evidence>
<keyword evidence="3 4" id="KW-0067">ATP-binding</keyword>
<comment type="caution">
    <text evidence="6">The sequence shown here is derived from an EMBL/GenBank/DDBJ whole genome shotgun (WGS) entry which is preliminary data.</text>
</comment>
<evidence type="ECO:0000313" key="7">
    <source>
        <dbReference type="Proteomes" id="UP000267535"/>
    </source>
</evidence>
<comment type="catalytic activity">
    <reaction evidence="5">
        <text>(6S)-5-formyl-5,6,7,8-tetrahydrofolate + ATP = (6R)-5,10-methenyltetrahydrofolate + ADP + phosphate</text>
        <dbReference type="Rhea" id="RHEA:10488"/>
        <dbReference type="ChEBI" id="CHEBI:30616"/>
        <dbReference type="ChEBI" id="CHEBI:43474"/>
        <dbReference type="ChEBI" id="CHEBI:57455"/>
        <dbReference type="ChEBI" id="CHEBI:57457"/>
        <dbReference type="ChEBI" id="CHEBI:456216"/>
        <dbReference type="EC" id="6.3.3.2"/>
    </reaction>
</comment>
<proteinExistence type="inferred from homology"/>
<dbReference type="GO" id="GO:0046872">
    <property type="term" value="F:metal ion binding"/>
    <property type="evidence" value="ECO:0007669"/>
    <property type="project" value="UniProtKB-KW"/>
</dbReference>